<comment type="caution">
    <text evidence="7">The sequence shown here is derived from an EMBL/GenBank/DDBJ whole genome shotgun (WGS) entry which is preliminary data.</text>
</comment>
<evidence type="ECO:0000256" key="6">
    <source>
        <dbReference type="RuleBase" id="RU365002"/>
    </source>
</evidence>
<proteinExistence type="inferred from homology"/>
<evidence type="ECO:0000313" key="8">
    <source>
        <dbReference type="Proteomes" id="UP001162131"/>
    </source>
</evidence>
<organism evidence="7 8">
    <name type="scientific">Blepharisma stoltei</name>
    <dbReference type="NCBI Taxonomy" id="1481888"/>
    <lineage>
        <taxon>Eukaryota</taxon>
        <taxon>Sar</taxon>
        <taxon>Alveolata</taxon>
        <taxon>Ciliophora</taxon>
        <taxon>Postciliodesmatophora</taxon>
        <taxon>Heterotrichea</taxon>
        <taxon>Heterotrichida</taxon>
        <taxon>Blepharismidae</taxon>
        <taxon>Blepharisma</taxon>
    </lineage>
</organism>
<evidence type="ECO:0000313" key="7">
    <source>
        <dbReference type="EMBL" id="CAG9324540.1"/>
    </source>
</evidence>
<name>A0AAU9JK75_9CILI</name>
<keyword evidence="8" id="KW-1185">Reference proteome</keyword>
<dbReference type="SUPFAM" id="SSF56854">
    <property type="entry name" value="Bcl-2 inhibitors of programmed cell death"/>
    <property type="match status" value="1"/>
</dbReference>
<dbReference type="Proteomes" id="UP001162131">
    <property type="component" value="Unassembled WGS sequence"/>
</dbReference>
<evidence type="ECO:0000256" key="3">
    <source>
        <dbReference type="ARBA" id="ARBA00035306"/>
    </source>
</evidence>
<comment type="similarity">
    <text evidence="2 6">Belongs to the QNG1 protein family.</text>
</comment>
<evidence type="ECO:0000256" key="4">
    <source>
        <dbReference type="ARBA" id="ARBA00035393"/>
    </source>
</evidence>
<dbReference type="AlphaFoldDB" id="A0AAU9JK75"/>
<evidence type="ECO:0000256" key="2">
    <source>
        <dbReference type="ARBA" id="ARBA00035119"/>
    </source>
</evidence>
<evidence type="ECO:0000256" key="5">
    <source>
        <dbReference type="ARBA" id="ARBA00048204"/>
    </source>
</evidence>
<dbReference type="GO" id="GO:0006400">
    <property type="term" value="P:tRNA modification"/>
    <property type="evidence" value="ECO:0007669"/>
    <property type="project" value="TreeGrafter"/>
</dbReference>
<dbReference type="InterPro" id="IPR036834">
    <property type="entry name" value="Bcl-2-like_sf"/>
</dbReference>
<dbReference type="GO" id="GO:0016787">
    <property type="term" value="F:hydrolase activity"/>
    <property type="evidence" value="ECO:0007669"/>
    <property type="project" value="UniProtKB-KW"/>
</dbReference>
<comment type="catalytic activity">
    <reaction evidence="5 6">
        <text>queuosine 5'-phosphate + H2O = queuine + D-ribose 5-phosphate</text>
        <dbReference type="Rhea" id="RHEA:75387"/>
        <dbReference type="ChEBI" id="CHEBI:15377"/>
        <dbReference type="ChEBI" id="CHEBI:17433"/>
        <dbReference type="ChEBI" id="CHEBI:78346"/>
        <dbReference type="ChEBI" id="CHEBI:194371"/>
    </reaction>
    <physiologicalReaction direction="left-to-right" evidence="5 6">
        <dbReference type="Rhea" id="RHEA:75388"/>
    </physiologicalReaction>
</comment>
<reference evidence="7" key="1">
    <citation type="submission" date="2021-09" db="EMBL/GenBank/DDBJ databases">
        <authorList>
            <consortium name="AG Swart"/>
            <person name="Singh M."/>
            <person name="Singh A."/>
            <person name="Seah K."/>
            <person name="Emmerich C."/>
        </authorList>
    </citation>
    <scope>NUCLEOTIDE SEQUENCE</scope>
    <source>
        <strain evidence="7">ATCC30299</strain>
    </source>
</reference>
<dbReference type="EMBL" id="CAJZBQ010000036">
    <property type="protein sequence ID" value="CAG9324540.1"/>
    <property type="molecule type" value="Genomic_DNA"/>
</dbReference>
<sequence length="297" mass="34074">MSIVKNSAHSISRDLIHVSIDNDALDALIARIQANNSKPTPWNDWQSHYKGVNKVNYIFALDALNFCFWPKPGFEYDNLAGNLKALMERDPNILSPNSIAAMTDEFIQQEIFQDASFPLINERCRLLREIGEQTIKCYAGDFNNILNSCQNSSEKLVEIITAIFPGFRDSCVYRGRQAFFYKRAQILVADLYASGAYEFNDIEKITMFPDYRVPQLLNTYGVLKYSQKLQNKIDSKILIQVGSEMEVEIRAATVKACDIISSRLDRIPIEVDHLLWQMGELSLNTLKEHHRTLTIFY</sequence>
<evidence type="ECO:0000256" key="1">
    <source>
        <dbReference type="ARBA" id="ARBA00022801"/>
    </source>
</evidence>
<dbReference type="PANTHER" id="PTHR21314">
    <property type="entry name" value="QUEUOSINE 5'-PHOSPHATE N-GLYCOSYLASE_HYDROLASE-RELATED"/>
    <property type="match status" value="1"/>
</dbReference>
<protein>
    <recommendedName>
        <fullName evidence="3 6">Queuosine 5'-phosphate N-glycosylase/hydrolase</fullName>
        <ecNumber evidence="6">3.2.2.-</ecNumber>
    </recommendedName>
    <alternativeName>
        <fullName evidence="4 6">Queuosine-nucleotide N-glycosylase/hydrolase</fullName>
    </alternativeName>
</protein>
<dbReference type="PANTHER" id="PTHR21314:SF0">
    <property type="entry name" value="QUEUOSINE 5'-PHOSPHATE N-GLYCOSYLASE_HYDROLASE"/>
    <property type="match status" value="1"/>
</dbReference>
<dbReference type="InterPro" id="IPR019438">
    <property type="entry name" value="Q_salvage"/>
</dbReference>
<accession>A0AAU9JK75</accession>
<gene>
    <name evidence="7" type="ORF">BSTOLATCC_MIC36326</name>
</gene>
<keyword evidence="1 6" id="KW-0378">Hydrolase</keyword>
<comment type="function">
    <text evidence="6">Catalyzes the hydrolysis of queuosine 5'-phosphate, releasing the nucleobase queuine (q). Is required for salvage of queuine from exogenous queuosine (Q) that is imported and then converted to queuosine 5'-phosphate intracellularly.</text>
</comment>
<dbReference type="EC" id="3.2.2.-" evidence="6"/>
<dbReference type="Pfam" id="PF10343">
    <property type="entry name" value="Q_salvage"/>
    <property type="match status" value="1"/>
</dbReference>